<reference evidence="3 4" key="1">
    <citation type="journal article" date="2013" name="Genome Announc.">
        <title>Draft Genome Sequence of Cesiribacter andamanensis Strain AMV16T, Isolated from a Soil Sample from a Mud Volcano in the Andaman Islands, India.</title>
        <authorList>
            <person name="Shivaji S."/>
            <person name="Ara S."/>
            <person name="Begum Z."/>
            <person name="Srinivas T.N."/>
            <person name="Singh A."/>
            <person name="Kumar Pinnaka A."/>
        </authorList>
    </citation>
    <scope>NUCLEOTIDE SEQUENCE [LARGE SCALE GENOMIC DNA]</scope>
    <source>
        <strain evidence="3 4">AMV16</strain>
    </source>
</reference>
<dbReference type="STRING" id="1279009.ADICEAN_02968"/>
<sequence length="246" mass="26277">MPALAAREPELAAGQPKLPPVQALLTEADPQPAPPLSAEAPSVKVAKKPAAHRWSLSLSAMPDMSQVGSFSTSRLGGGGGLLLGYQLGNRLRLQAGALYVRKNYEGAGGFTPYGTGGGGYGSGYGGQKPLSLNARCNVLDLPLSLQYSFAKVRTLRFYAAAGLSSYLMLSERYDITYPYSTTTYAYRNENRHWLSILNGGVGVETPLGNRLHLQAEPSFRLPLQGVGAGALRLTSFGLQLQVRYDL</sequence>
<proteinExistence type="predicted"/>
<evidence type="ECO:0000313" key="3">
    <source>
        <dbReference type="EMBL" id="EMR01899.1"/>
    </source>
</evidence>
<accession>M7NTU9</accession>
<dbReference type="Proteomes" id="UP000011910">
    <property type="component" value="Unassembled WGS sequence"/>
</dbReference>
<evidence type="ECO:0000259" key="2">
    <source>
        <dbReference type="Pfam" id="PF13568"/>
    </source>
</evidence>
<dbReference type="InterPro" id="IPR025665">
    <property type="entry name" value="Beta-barrel_OMP_2"/>
</dbReference>
<comment type="caution">
    <text evidence="3">The sequence shown here is derived from an EMBL/GenBank/DDBJ whole genome shotgun (WGS) entry which is preliminary data.</text>
</comment>
<evidence type="ECO:0000256" key="1">
    <source>
        <dbReference type="SAM" id="MobiDB-lite"/>
    </source>
</evidence>
<keyword evidence="4" id="KW-1185">Reference proteome</keyword>
<dbReference type="EMBL" id="AODQ01000083">
    <property type="protein sequence ID" value="EMR01899.1"/>
    <property type="molecule type" value="Genomic_DNA"/>
</dbReference>
<dbReference type="Pfam" id="PF13568">
    <property type="entry name" value="OMP_b-brl_2"/>
    <property type="match status" value="1"/>
</dbReference>
<gene>
    <name evidence="3" type="ORF">ADICEAN_02968</name>
</gene>
<organism evidence="3 4">
    <name type="scientific">Cesiribacter andamanensis AMV16</name>
    <dbReference type="NCBI Taxonomy" id="1279009"/>
    <lineage>
        <taxon>Bacteria</taxon>
        <taxon>Pseudomonadati</taxon>
        <taxon>Bacteroidota</taxon>
        <taxon>Cytophagia</taxon>
        <taxon>Cytophagales</taxon>
        <taxon>Cesiribacteraceae</taxon>
        <taxon>Cesiribacter</taxon>
    </lineage>
</organism>
<protein>
    <recommendedName>
        <fullName evidence="2">Outer membrane protein beta-barrel domain-containing protein</fullName>
    </recommendedName>
</protein>
<dbReference type="AlphaFoldDB" id="M7NTU9"/>
<dbReference type="SUPFAM" id="SSF56925">
    <property type="entry name" value="OMPA-like"/>
    <property type="match status" value="1"/>
</dbReference>
<feature type="domain" description="Outer membrane protein beta-barrel" evidence="2">
    <location>
        <begin position="70"/>
        <end position="215"/>
    </location>
</feature>
<name>M7NTU9_9BACT</name>
<dbReference type="InterPro" id="IPR011250">
    <property type="entry name" value="OMP/PagP_B-barrel"/>
</dbReference>
<evidence type="ECO:0000313" key="4">
    <source>
        <dbReference type="Proteomes" id="UP000011910"/>
    </source>
</evidence>
<feature type="region of interest" description="Disordered" evidence="1">
    <location>
        <begin position="1"/>
        <end position="44"/>
    </location>
</feature>
<dbReference type="eggNOG" id="COG3266">
    <property type="taxonomic scope" value="Bacteria"/>
</dbReference>